<proteinExistence type="inferred from homology"/>
<accession>A0A2P2Q9X1</accession>
<evidence type="ECO:0000313" key="6">
    <source>
        <dbReference type="EMBL" id="MBX63747.1"/>
    </source>
</evidence>
<dbReference type="AlphaFoldDB" id="A0A2P2Q9X1"/>
<keyword evidence="4" id="KW-0539">Nucleus</keyword>
<dbReference type="Pfam" id="PF03514">
    <property type="entry name" value="GRAS"/>
    <property type="match status" value="1"/>
</dbReference>
<feature type="region of interest" description="SAW" evidence="5">
    <location>
        <begin position="16"/>
        <end position="91"/>
    </location>
</feature>
<reference evidence="6" key="1">
    <citation type="submission" date="2018-02" db="EMBL/GenBank/DDBJ databases">
        <title>Rhizophora mucronata_Transcriptome.</title>
        <authorList>
            <person name="Meera S.P."/>
            <person name="Sreeshan A."/>
            <person name="Augustine A."/>
        </authorList>
    </citation>
    <scope>NUCLEOTIDE SEQUENCE</scope>
    <source>
        <tissue evidence="6">Leaf</tissue>
    </source>
</reference>
<evidence type="ECO:0000256" key="2">
    <source>
        <dbReference type="ARBA" id="ARBA00023015"/>
    </source>
</evidence>
<dbReference type="GO" id="GO:0005634">
    <property type="term" value="C:nucleus"/>
    <property type="evidence" value="ECO:0007669"/>
    <property type="project" value="UniProtKB-SubCell"/>
</dbReference>
<dbReference type="EMBL" id="GGEC01083263">
    <property type="protein sequence ID" value="MBX63747.1"/>
    <property type="molecule type" value="Transcribed_RNA"/>
</dbReference>
<sequence length="93" mass="10982">MLEMEVYGREVMNVVACEGLERIERPETYKQWHVRIMRAGFQTQSLEQKLINKFRAMLKANYHKDFVIDGDNDWMLQGWKGRTISASSCWLPA</sequence>
<evidence type="ECO:0000256" key="4">
    <source>
        <dbReference type="ARBA" id="ARBA00023242"/>
    </source>
</evidence>
<dbReference type="PANTHER" id="PTHR31636">
    <property type="entry name" value="OSJNBA0084A10.13 PROTEIN-RELATED"/>
    <property type="match status" value="1"/>
</dbReference>
<keyword evidence="2" id="KW-0805">Transcription regulation</keyword>
<evidence type="ECO:0000256" key="3">
    <source>
        <dbReference type="ARBA" id="ARBA00023163"/>
    </source>
</evidence>
<comment type="subcellular location">
    <subcellularLocation>
        <location evidence="1">Nucleus</location>
    </subcellularLocation>
</comment>
<name>A0A2P2Q9X1_RHIMU</name>
<protein>
    <submittedName>
        <fullName evidence="6">Uncharacterized protein</fullName>
    </submittedName>
</protein>
<comment type="similarity">
    <text evidence="5">Belongs to the GRAS family.</text>
</comment>
<evidence type="ECO:0000256" key="1">
    <source>
        <dbReference type="ARBA" id="ARBA00004123"/>
    </source>
</evidence>
<organism evidence="6">
    <name type="scientific">Rhizophora mucronata</name>
    <name type="common">Asiatic mangrove</name>
    <dbReference type="NCBI Taxonomy" id="61149"/>
    <lineage>
        <taxon>Eukaryota</taxon>
        <taxon>Viridiplantae</taxon>
        <taxon>Streptophyta</taxon>
        <taxon>Embryophyta</taxon>
        <taxon>Tracheophyta</taxon>
        <taxon>Spermatophyta</taxon>
        <taxon>Magnoliopsida</taxon>
        <taxon>eudicotyledons</taxon>
        <taxon>Gunneridae</taxon>
        <taxon>Pentapetalae</taxon>
        <taxon>rosids</taxon>
        <taxon>fabids</taxon>
        <taxon>Malpighiales</taxon>
        <taxon>Rhizophoraceae</taxon>
        <taxon>Rhizophora</taxon>
    </lineage>
</organism>
<evidence type="ECO:0000256" key="5">
    <source>
        <dbReference type="PROSITE-ProRule" id="PRU01191"/>
    </source>
</evidence>
<dbReference type="PROSITE" id="PS50985">
    <property type="entry name" value="GRAS"/>
    <property type="match status" value="1"/>
</dbReference>
<dbReference type="InterPro" id="IPR005202">
    <property type="entry name" value="TF_GRAS"/>
</dbReference>
<keyword evidence="3" id="KW-0804">Transcription</keyword>
<comment type="caution">
    <text evidence="5">Lacks conserved residue(s) required for the propagation of feature annotation.</text>
</comment>